<dbReference type="InterPro" id="IPR011042">
    <property type="entry name" value="6-blade_b-propeller_TolB-like"/>
</dbReference>
<gene>
    <name evidence="2" type="ORF">Pla163_16180</name>
</gene>
<dbReference type="PANTHER" id="PTHR24104">
    <property type="entry name" value="E3 UBIQUITIN-PROTEIN LIGASE NHLRC1-RELATED"/>
    <property type="match status" value="1"/>
</dbReference>
<name>A0A518CZ48_9BACT</name>
<dbReference type="AlphaFoldDB" id="A0A518CZ48"/>
<dbReference type="PANTHER" id="PTHR24104:SF25">
    <property type="entry name" value="PROTEIN LIN-41"/>
    <property type="match status" value="1"/>
</dbReference>
<sequence>MRESIGLSGGLLVVSRAVGGLAFYDLDGRLLSRTALVTESGDVPRLAGVALDGDKRVWCCDPDAGAVRAFTAFGREVARLVDPDRAAAGPERSAPRAGSATERDAVGRLGRPWAVAVRGDSDGLELAVASRGTRRHALHLFDEGGRLLRSLRPRGDSHGHFEGLEGVALDGRLLYAVEGNGRVSVYRDLEHHFDFRVEARHGVEPQLRAVAPAGGGRIAVVGENVGLVLFDATGRPIGNPIAASHRPPDELGGEFAADESGAVASDGTLDHPTDLVIERGRPDARRRVVVADRDGARIQVFSLAGECYGAIDEGWSE</sequence>
<evidence type="ECO:0000256" key="1">
    <source>
        <dbReference type="SAM" id="MobiDB-lite"/>
    </source>
</evidence>
<evidence type="ECO:0008006" key="4">
    <source>
        <dbReference type="Google" id="ProtNLM"/>
    </source>
</evidence>
<organism evidence="2 3">
    <name type="scientific">Rohdeia mirabilis</name>
    <dbReference type="NCBI Taxonomy" id="2528008"/>
    <lineage>
        <taxon>Bacteria</taxon>
        <taxon>Pseudomonadati</taxon>
        <taxon>Planctomycetota</taxon>
        <taxon>Planctomycetia</taxon>
        <taxon>Planctomycetia incertae sedis</taxon>
        <taxon>Rohdeia</taxon>
    </lineage>
</organism>
<proteinExistence type="predicted"/>
<evidence type="ECO:0000313" key="2">
    <source>
        <dbReference type="EMBL" id="QDU84508.1"/>
    </source>
</evidence>
<dbReference type="Proteomes" id="UP000319342">
    <property type="component" value="Chromosome"/>
</dbReference>
<dbReference type="GO" id="GO:0008270">
    <property type="term" value="F:zinc ion binding"/>
    <property type="evidence" value="ECO:0007669"/>
    <property type="project" value="UniProtKB-KW"/>
</dbReference>
<accession>A0A518CZ48</accession>
<dbReference type="OrthoDB" id="286938at2"/>
<dbReference type="RefSeq" id="WP_145186185.1">
    <property type="nucleotide sequence ID" value="NZ_CP036290.1"/>
</dbReference>
<dbReference type="EMBL" id="CP036290">
    <property type="protein sequence ID" value="QDU84508.1"/>
    <property type="molecule type" value="Genomic_DNA"/>
</dbReference>
<dbReference type="Gene3D" id="2.120.10.30">
    <property type="entry name" value="TolB, C-terminal domain"/>
    <property type="match status" value="1"/>
</dbReference>
<dbReference type="SUPFAM" id="SSF75011">
    <property type="entry name" value="3-carboxy-cis,cis-mucoante lactonizing enzyme"/>
    <property type="match status" value="1"/>
</dbReference>
<keyword evidence="3" id="KW-1185">Reference proteome</keyword>
<reference evidence="2 3" key="1">
    <citation type="submission" date="2019-02" db="EMBL/GenBank/DDBJ databases">
        <title>Deep-cultivation of Planctomycetes and their phenomic and genomic characterization uncovers novel biology.</title>
        <authorList>
            <person name="Wiegand S."/>
            <person name="Jogler M."/>
            <person name="Boedeker C."/>
            <person name="Pinto D."/>
            <person name="Vollmers J."/>
            <person name="Rivas-Marin E."/>
            <person name="Kohn T."/>
            <person name="Peeters S.H."/>
            <person name="Heuer A."/>
            <person name="Rast P."/>
            <person name="Oberbeckmann S."/>
            <person name="Bunk B."/>
            <person name="Jeske O."/>
            <person name="Meyerdierks A."/>
            <person name="Storesund J.E."/>
            <person name="Kallscheuer N."/>
            <person name="Luecker S."/>
            <person name="Lage O.M."/>
            <person name="Pohl T."/>
            <person name="Merkel B.J."/>
            <person name="Hornburger P."/>
            <person name="Mueller R.-W."/>
            <person name="Bruemmer F."/>
            <person name="Labrenz M."/>
            <person name="Spormann A.M."/>
            <person name="Op den Camp H."/>
            <person name="Overmann J."/>
            <person name="Amann R."/>
            <person name="Jetten M.S.M."/>
            <person name="Mascher T."/>
            <person name="Medema M.H."/>
            <person name="Devos D.P."/>
            <person name="Kaster A.-K."/>
            <person name="Ovreas L."/>
            <person name="Rohde M."/>
            <person name="Galperin M.Y."/>
            <person name="Jogler C."/>
        </authorList>
    </citation>
    <scope>NUCLEOTIDE SEQUENCE [LARGE SCALE GENOMIC DNA]</scope>
    <source>
        <strain evidence="2 3">Pla163</strain>
    </source>
</reference>
<protein>
    <recommendedName>
        <fullName evidence="4">NHL repeat protein</fullName>
    </recommendedName>
</protein>
<dbReference type="InterPro" id="IPR050952">
    <property type="entry name" value="TRIM-NHL_E3_ligases"/>
</dbReference>
<feature type="region of interest" description="Disordered" evidence="1">
    <location>
        <begin position="84"/>
        <end position="103"/>
    </location>
</feature>
<evidence type="ECO:0000313" key="3">
    <source>
        <dbReference type="Proteomes" id="UP000319342"/>
    </source>
</evidence>